<proteinExistence type="predicted"/>
<protein>
    <submittedName>
        <fullName evidence="1">Uncharacterized protein</fullName>
    </submittedName>
</protein>
<dbReference type="EnsemblPlants" id="Kaladp0064s0124.1.v1.1">
    <property type="protein sequence ID" value="Kaladp0064s0124.1.v1.1"/>
    <property type="gene ID" value="Kaladp0064s0124.v1.1"/>
</dbReference>
<dbReference type="AlphaFoldDB" id="A0A7N0UEP4"/>
<evidence type="ECO:0000313" key="2">
    <source>
        <dbReference type="Proteomes" id="UP000594263"/>
    </source>
</evidence>
<accession>A0A7N0UEP4</accession>
<keyword evidence="2" id="KW-1185">Reference proteome</keyword>
<reference evidence="1" key="1">
    <citation type="submission" date="2021-01" db="UniProtKB">
        <authorList>
            <consortium name="EnsemblPlants"/>
        </authorList>
    </citation>
    <scope>IDENTIFICATION</scope>
</reference>
<organism evidence="1 2">
    <name type="scientific">Kalanchoe fedtschenkoi</name>
    <name type="common">Lavender scallops</name>
    <name type="synonym">South American air plant</name>
    <dbReference type="NCBI Taxonomy" id="63787"/>
    <lineage>
        <taxon>Eukaryota</taxon>
        <taxon>Viridiplantae</taxon>
        <taxon>Streptophyta</taxon>
        <taxon>Embryophyta</taxon>
        <taxon>Tracheophyta</taxon>
        <taxon>Spermatophyta</taxon>
        <taxon>Magnoliopsida</taxon>
        <taxon>eudicotyledons</taxon>
        <taxon>Gunneridae</taxon>
        <taxon>Pentapetalae</taxon>
        <taxon>Saxifragales</taxon>
        <taxon>Crassulaceae</taxon>
        <taxon>Kalanchoe</taxon>
    </lineage>
</organism>
<dbReference type="Proteomes" id="UP000594263">
    <property type="component" value="Unplaced"/>
</dbReference>
<dbReference type="OMA" id="RADRSQW"/>
<dbReference type="PANTHER" id="PTHR48167:SF2">
    <property type="entry name" value="EXPRESSED PROTEIN"/>
    <property type="match status" value="1"/>
</dbReference>
<evidence type="ECO:0000313" key="1">
    <source>
        <dbReference type="EnsemblPlants" id="Kaladp0064s0124.1.v1.1"/>
    </source>
</evidence>
<dbReference type="Gramene" id="Kaladp0064s0124.1.v1.1">
    <property type="protein sequence ID" value="Kaladp0064s0124.1.v1.1"/>
    <property type="gene ID" value="Kaladp0064s0124.v1.1"/>
</dbReference>
<name>A0A7N0UEP4_KALFE</name>
<sequence>MMNTIRTALGQRGSPSINLHRGAFTSLFSTEADGISVPKFSADSFTHGPGVFYGSLVGSIKNTLRSDVVNLLDGSDLTLEDVKTVYSPNFMPLSILVKFPSFKSYDKALKLITKNRLYRLDKADPSQWDRAKDYGGKTLLLEGIPRLAQLEEVERFLSGCEYDAASMIMFTRQAFPEPIKTAVVPVSSPTQATSIFLRKNRGYISNNQVLVRVLQ</sequence>
<dbReference type="PANTHER" id="PTHR48167">
    <property type="entry name" value="EXPRESSED PROTEIN"/>
    <property type="match status" value="1"/>
</dbReference>